<keyword evidence="3" id="KW-1185">Reference proteome</keyword>
<name>A0ABY5H0V8_9GAMM</name>
<reference evidence="2" key="1">
    <citation type="submission" date="2021-04" db="EMBL/GenBank/DDBJ databases">
        <title>Oceanospirillales bacteria with DddD are important DMSP degraders in coastal seawater.</title>
        <authorList>
            <person name="Liu J."/>
        </authorList>
    </citation>
    <scope>NUCLEOTIDE SEQUENCE</scope>
    <source>
        <strain evidence="2">GY6</strain>
    </source>
</reference>
<evidence type="ECO:0000313" key="2">
    <source>
        <dbReference type="EMBL" id="UTW05000.1"/>
    </source>
</evidence>
<feature type="region of interest" description="Disordered" evidence="1">
    <location>
        <begin position="1"/>
        <end position="34"/>
    </location>
</feature>
<dbReference type="Proteomes" id="UP001059950">
    <property type="component" value="Chromosome"/>
</dbReference>
<evidence type="ECO:0000256" key="1">
    <source>
        <dbReference type="SAM" id="MobiDB-lite"/>
    </source>
</evidence>
<organism evidence="2 3">
    <name type="scientific">Amphritea atlantica</name>
    <dbReference type="NCBI Taxonomy" id="355243"/>
    <lineage>
        <taxon>Bacteria</taxon>
        <taxon>Pseudomonadati</taxon>
        <taxon>Pseudomonadota</taxon>
        <taxon>Gammaproteobacteria</taxon>
        <taxon>Oceanospirillales</taxon>
        <taxon>Oceanospirillaceae</taxon>
        <taxon>Amphritea</taxon>
    </lineage>
</organism>
<dbReference type="EMBL" id="CP073344">
    <property type="protein sequence ID" value="UTW05000.1"/>
    <property type="molecule type" value="Genomic_DNA"/>
</dbReference>
<gene>
    <name evidence="2" type="ORF">KDX31_08385</name>
</gene>
<sequence>MFNQNHVPKLAEENQRFSGTGGVSEGNRHSHFMPAFKDENTGQIEISRFQNGQIAPCHILDGLPDNWILQRDPEGRVVKIKNTVISGFVQLGRFFTRQEAADFVTQSLTEHA</sequence>
<accession>A0ABY5H0V8</accession>
<evidence type="ECO:0000313" key="3">
    <source>
        <dbReference type="Proteomes" id="UP001059950"/>
    </source>
</evidence>
<protein>
    <submittedName>
        <fullName evidence="2">Uncharacterized protein</fullName>
    </submittedName>
</protein>
<proteinExistence type="predicted"/>